<dbReference type="FunFam" id="1.10.10.10:FF:000014">
    <property type="entry name" value="Cullin 1"/>
    <property type="match status" value="1"/>
</dbReference>
<proteinExistence type="inferred from homology"/>
<dbReference type="InterPro" id="IPR059120">
    <property type="entry name" value="Cullin-like_AB"/>
</dbReference>
<evidence type="ECO:0000313" key="9">
    <source>
        <dbReference type="EMBL" id="CAD7653994.1"/>
    </source>
</evidence>
<dbReference type="InterPro" id="IPR036317">
    <property type="entry name" value="Cullin_homology_sf"/>
</dbReference>
<dbReference type="Pfam" id="PF10557">
    <property type="entry name" value="Cullin_Nedd8"/>
    <property type="match status" value="1"/>
</dbReference>
<dbReference type="InterPro" id="IPR036388">
    <property type="entry name" value="WH-like_DNA-bd_sf"/>
</dbReference>
<sequence length="480" mass="55034">MILEHITRKGLEAISPLSARDDNEHITRKGLEAISPLSARDDNVPQLFVENLLQVHKQHLNLIKEVFNGDQSFIGALDKACAAVINHRLSLKLPCRSPELLARYCDGLLKKSVKGNNESEIDDKLSACITIFKYIDDKDVFQKFYAKMLAKRLIHSQSVSMDAEEAMINKLKQACGYEFTSKLHRMFTDIKVSDDLNNNFNDYLRQNTLELGINFNIYVLQAGAWPLNQSALSTFAIPLPLEKSVSAFEKFYASKFNGRKLTWLHHLCQTELKFGFTRRTYSVVMGTYHMAILLLFESSDSLHYMELQENTKLTDEQLQRHLQSLVDHKILLVDGSHKSNESADEESNTQSSSASSTSQSTSQSVDTIYTLNLNYSNKRMKFKITAVQQKEVQQVLQQEVEQTHASVDEDRKLYLQAAIVRIMKDRKVLKHNQLIEQVINQSKNRFTPSVQMIKKCIEALMEKQYLERNTSNTDEYSYIA</sequence>
<keyword evidence="10" id="KW-1185">Reference proteome</keyword>
<comment type="pathway">
    <text evidence="1">Protein modification; protein ubiquitination.</text>
</comment>
<dbReference type="Pfam" id="PF00888">
    <property type="entry name" value="Cullin"/>
    <property type="match status" value="1"/>
</dbReference>
<dbReference type="InterPro" id="IPR019559">
    <property type="entry name" value="Cullin_neddylation_domain"/>
</dbReference>
<dbReference type="SUPFAM" id="SSF75632">
    <property type="entry name" value="Cullin homology domain"/>
    <property type="match status" value="1"/>
</dbReference>
<dbReference type="InterPro" id="IPR001373">
    <property type="entry name" value="Cullin_N"/>
</dbReference>
<dbReference type="Gene3D" id="1.10.10.10">
    <property type="entry name" value="Winged helix-like DNA-binding domain superfamily/Winged helix DNA-binding domain"/>
    <property type="match status" value="2"/>
</dbReference>
<evidence type="ECO:0000259" key="8">
    <source>
        <dbReference type="PROSITE" id="PS50069"/>
    </source>
</evidence>
<comment type="similarity">
    <text evidence="2 5 6">Belongs to the cullin family.</text>
</comment>
<organism evidence="9">
    <name type="scientific">Oppiella nova</name>
    <dbReference type="NCBI Taxonomy" id="334625"/>
    <lineage>
        <taxon>Eukaryota</taxon>
        <taxon>Metazoa</taxon>
        <taxon>Ecdysozoa</taxon>
        <taxon>Arthropoda</taxon>
        <taxon>Chelicerata</taxon>
        <taxon>Arachnida</taxon>
        <taxon>Acari</taxon>
        <taxon>Acariformes</taxon>
        <taxon>Sarcoptiformes</taxon>
        <taxon>Oribatida</taxon>
        <taxon>Brachypylina</taxon>
        <taxon>Oppioidea</taxon>
        <taxon>Oppiidae</taxon>
        <taxon>Oppiella</taxon>
    </lineage>
</organism>
<dbReference type="SUPFAM" id="SSF46785">
    <property type="entry name" value="Winged helix' DNA-binding domain"/>
    <property type="match status" value="1"/>
</dbReference>
<dbReference type="InterPro" id="IPR045093">
    <property type="entry name" value="Cullin"/>
</dbReference>
<gene>
    <name evidence="9" type="ORF">ONB1V03_LOCUS10644</name>
</gene>
<dbReference type="GO" id="GO:0005634">
    <property type="term" value="C:nucleus"/>
    <property type="evidence" value="ECO:0007669"/>
    <property type="project" value="UniProtKB-ARBA"/>
</dbReference>
<dbReference type="AlphaFoldDB" id="A0A7R9M7R7"/>
<reference evidence="9" key="1">
    <citation type="submission" date="2020-11" db="EMBL/GenBank/DDBJ databases">
        <authorList>
            <person name="Tran Van P."/>
        </authorList>
    </citation>
    <scope>NUCLEOTIDE SEQUENCE</scope>
</reference>
<dbReference type="EMBL" id="CAJPVJ010007373">
    <property type="protein sequence ID" value="CAG2171181.1"/>
    <property type="molecule type" value="Genomic_DNA"/>
</dbReference>
<evidence type="ECO:0000313" key="10">
    <source>
        <dbReference type="Proteomes" id="UP000728032"/>
    </source>
</evidence>
<dbReference type="GO" id="GO:0031461">
    <property type="term" value="C:cullin-RING ubiquitin ligase complex"/>
    <property type="evidence" value="ECO:0007669"/>
    <property type="project" value="UniProtKB-ARBA"/>
</dbReference>
<dbReference type="Proteomes" id="UP000728032">
    <property type="component" value="Unassembled WGS sequence"/>
</dbReference>
<dbReference type="FunFam" id="1.20.1310.10:FF:000012">
    <property type="entry name" value="Cullin 2"/>
    <property type="match status" value="1"/>
</dbReference>
<name>A0A7R9M7R7_9ACAR</name>
<protein>
    <recommendedName>
        <fullName evidence="8">Cullin family profile domain-containing protein</fullName>
    </recommendedName>
</protein>
<dbReference type="InterPro" id="IPR016159">
    <property type="entry name" value="Cullin_repeat-like_dom_sf"/>
</dbReference>
<evidence type="ECO:0000256" key="6">
    <source>
        <dbReference type="RuleBase" id="RU003829"/>
    </source>
</evidence>
<dbReference type="EMBL" id="OC922198">
    <property type="protein sequence ID" value="CAD7653994.1"/>
    <property type="molecule type" value="Genomic_DNA"/>
</dbReference>
<dbReference type="PANTHER" id="PTHR11932">
    <property type="entry name" value="CULLIN"/>
    <property type="match status" value="1"/>
</dbReference>
<accession>A0A7R9M7R7</accession>
<evidence type="ECO:0000256" key="1">
    <source>
        <dbReference type="ARBA" id="ARBA00004906"/>
    </source>
</evidence>
<dbReference type="InterPro" id="IPR036390">
    <property type="entry name" value="WH_DNA-bd_sf"/>
</dbReference>
<dbReference type="SMART" id="SM00884">
    <property type="entry name" value="Cullin_Nedd8"/>
    <property type="match status" value="1"/>
</dbReference>
<dbReference type="GO" id="GO:0006511">
    <property type="term" value="P:ubiquitin-dependent protein catabolic process"/>
    <property type="evidence" value="ECO:0007669"/>
    <property type="project" value="InterPro"/>
</dbReference>
<evidence type="ECO:0000256" key="4">
    <source>
        <dbReference type="ARBA" id="ARBA00022843"/>
    </source>
</evidence>
<feature type="compositionally biased region" description="Low complexity" evidence="7">
    <location>
        <begin position="348"/>
        <end position="359"/>
    </location>
</feature>
<dbReference type="OrthoDB" id="27073at2759"/>
<evidence type="ECO:0000256" key="7">
    <source>
        <dbReference type="SAM" id="MobiDB-lite"/>
    </source>
</evidence>
<dbReference type="InterPro" id="IPR016158">
    <property type="entry name" value="Cullin_homology"/>
</dbReference>
<dbReference type="GO" id="GO:0031625">
    <property type="term" value="F:ubiquitin protein ligase binding"/>
    <property type="evidence" value="ECO:0007669"/>
    <property type="project" value="InterPro"/>
</dbReference>
<dbReference type="SUPFAM" id="SSF74788">
    <property type="entry name" value="Cullin repeat-like"/>
    <property type="match status" value="1"/>
</dbReference>
<keyword evidence="3" id="KW-1017">Isopeptide bond</keyword>
<dbReference type="PROSITE" id="PS50069">
    <property type="entry name" value="CULLIN_2"/>
    <property type="match status" value="1"/>
</dbReference>
<feature type="region of interest" description="Disordered" evidence="7">
    <location>
        <begin position="337"/>
        <end position="359"/>
    </location>
</feature>
<dbReference type="Pfam" id="PF26557">
    <property type="entry name" value="Cullin_AB"/>
    <property type="match status" value="1"/>
</dbReference>
<dbReference type="Gene3D" id="4.10.1030.10">
    <property type="entry name" value="Ring Box Chain A, domain 5"/>
    <property type="match status" value="1"/>
</dbReference>
<keyword evidence="4" id="KW-0832">Ubl conjugation</keyword>
<evidence type="ECO:0000256" key="5">
    <source>
        <dbReference type="PROSITE-ProRule" id="PRU00330"/>
    </source>
</evidence>
<dbReference type="Gene3D" id="1.20.1310.10">
    <property type="entry name" value="Cullin Repeats"/>
    <property type="match status" value="2"/>
</dbReference>
<evidence type="ECO:0000256" key="2">
    <source>
        <dbReference type="ARBA" id="ARBA00006019"/>
    </source>
</evidence>
<evidence type="ECO:0000256" key="3">
    <source>
        <dbReference type="ARBA" id="ARBA00022499"/>
    </source>
</evidence>
<feature type="domain" description="Cullin family profile" evidence="8">
    <location>
        <begin position="96"/>
        <end position="326"/>
    </location>
</feature>
<dbReference type="SMART" id="SM00182">
    <property type="entry name" value="CULLIN"/>
    <property type="match status" value="1"/>
</dbReference>